<dbReference type="AlphaFoldDB" id="A0A8R1EJ12"/>
<organism evidence="1 2">
    <name type="scientific">Caenorhabditis japonica</name>
    <dbReference type="NCBI Taxonomy" id="281687"/>
    <lineage>
        <taxon>Eukaryota</taxon>
        <taxon>Metazoa</taxon>
        <taxon>Ecdysozoa</taxon>
        <taxon>Nematoda</taxon>
        <taxon>Chromadorea</taxon>
        <taxon>Rhabditida</taxon>
        <taxon>Rhabditina</taxon>
        <taxon>Rhabditomorpha</taxon>
        <taxon>Rhabditoidea</taxon>
        <taxon>Rhabditidae</taxon>
        <taxon>Peloderinae</taxon>
        <taxon>Caenorhabditis</taxon>
    </lineage>
</organism>
<accession>A0A8R1EJ12</accession>
<keyword evidence="2" id="KW-1185">Reference proteome</keyword>
<evidence type="ECO:0000313" key="1">
    <source>
        <dbReference type="EnsemblMetazoa" id="CJA34554.1"/>
    </source>
</evidence>
<protein>
    <submittedName>
        <fullName evidence="1">Uncharacterized protein</fullName>
    </submittedName>
</protein>
<dbReference type="Proteomes" id="UP000005237">
    <property type="component" value="Unassembled WGS sequence"/>
</dbReference>
<proteinExistence type="predicted"/>
<evidence type="ECO:0000313" key="2">
    <source>
        <dbReference type="Proteomes" id="UP000005237"/>
    </source>
</evidence>
<reference evidence="1" key="2">
    <citation type="submission" date="2022-06" db="UniProtKB">
        <authorList>
            <consortium name="EnsemblMetazoa"/>
        </authorList>
    </citation>
    <scope>IDENTIFICATION</scope>
    <source>
        <strain evidence="1">DF5081</strain>
    </source>
</reference>
<sequence length="158" mass="17936">MFSEAKPSQPQKAVTSQYLSARLPMFVYDKDKQCTFHSCCKSSRSSLPTLLTYFPILIRLVEILCFQVDLAHSLVNSSHNGSPNRLLTHTHTHTHTHKWKKMDDEQIHCHAFICGLRSVEHGDMRSRALRTLEAQPDITLMEMVCDPKKVIGSSSPLS</sequence>
<name>A0A8R1EJ12_CAEJA</name>
<dbReference type="EnsemblMetazoa" id="CJA34554.1">
    <property type="protein sequence ID" value="CJA34554.1"/>
    <property type="gene ID" value="WBGene00210401"/>
</dbReference>
<reference evidence="2" key="1">
    <citation type="submission" date="2010-08" db="EMBL/GenBank/DDBJ databases">
        <authorList>
            <consortium name="Caenorhabditis japonica Sequencing Consortium"/>
            <person name="Wilson R.K."/>
        </authorList>
    </citation>
    <scope>NUCLEOTIDE SEQUENCE [LARGE SCALE GENOMIC DNA]</scope>
    <source>
        <strain evidence="2">DF5081</strain>
    </source>
</reference>